<dbReference type="GO" id="GO:0018836">
    <property type="term" value="F:alkylmercury lyase activity"/>
    <property type="evidence" value="ECO:0007669"/>
    <property type="project" value="InterPro"/>
</dbReference>
<sequence length="225" mass="24337">MTESGAKPVYDAAEITLARLNELLPLAANQAALTPSFRQLHIAILKGLADSNRPLAIEAMCEKSGIDDASAAIAELVKQDLVVTNSDGVVIGAYPMIREPREHMVMLGTLELRAMCAVDALAIGMMFKQPTMIRSRCRATDSIVIINQDGEQVDAMGQCPDLHVGIQWQATDGCAAKTICLDMIYLCSAKVAAEWQGDTVETRSVLTLAEAIKLSRDFFMPLLAE</sequence>
<evidence type="ECO:0000313" key="1">
    <source>
        <dbReference type="EMBL" id="OOZ39990.1"/>
    </source>
</evidence>
<dbReference type="SUPFAM" id="SSF160387">
    <property type="entry name" value="NosL/MerB-like"/>
    <property type="match status" value="1"/>
</dbReference>
<name>A0A1T2L4M5_9GAMM</name>
<dbReference type="AlphaFoldDB" id="A0A1T2L4M5"/>
<dbReference type="Pfam" id="PF03243">
    <property type="entry name" value="MerB"/>
    <property type="match status" value="1"/>
</dbReference>
<dbReference type="InterPro" id="IPR053717">
    <property type="entry name" value="MerB_lyase_sf"/>
</dbReference>
<dbReference type="OrthoDB" id="7185309at2"/>
<dbReference type="InterPro" id="IPR004927">
    <property type="entry name" value="MerB"/>
</dbReference>
<dbReference type="Gene3D" id="3.30.450.410">
    <property type="match status" value="1"/>
</dbReference>
<reference evidence="1 2" key="1">
    <citation type="submission" date="2016-11" db="EMBL/GenBank/DDBJ databases">
        <title>Mixed transmission modes and dynamic genome evolution in an obligate animal-bacterial symbiosis.</title>
        <authorList>
            <person name="Russell S.L."/>
            <person name="Corbett-Detig R.B."/>
            <person name="Cavanaugh C.M."/>
        </authorList>
    </citation>
    <scope>NUCLEOTIDE SEQUENCE [LARGE SCALE GENOMIC DNA]</scope>
    <source>
        <strain evidence="1">Sveles-Q1</strain>
    </source>
</reference>
<comment type="caution">
    <text evidence="1">The sequence shown here is derived from an EMBL/GenBank/DDBJ whole genome shotgun (WGS) entry which is preliminary data.</text>
</comment>
<gene>
    <name evidence="1" type="ORF">BOW53_09450</name>
</gene>
<organism evidence="1 2">
    <name type="scientific">Solemya pervernicosa gill symbiont</name>
    <dbReference type="NCBI Taxonomy" id="642797"/>
    <lineage>
        <taxon>Bacteria</taxon>
        <taxon>Pseudomonadati</taxon>
        <taxon>Pseudomonadota</taxon>
        <taxon>Gammaproteobacteria</taxon>
        <taxon>sulfur-oxidizing symbionts</taxon>
    </lineage>
</organism>
<dbReference type="EMBL" id="MPRL01000036">
    <property type="protein sequence ID" value="OOZ39990.1"/>
    <property type="molecule type" value="Genomic_DNA"/>
</dbReference>
<evidence type="ECO:0008006" key="3">
    <source>
        <dbReference type="Google" id="ProtNLM"/>
    </source>
</evidence>
<dbReference type="RefSeq" id="WP_078483836.1">
    <property type="nucleotide sequence ID" value="NZ_MPRL01000036.1"/>
</dbReference>
<keyword evidence="2" id="KW-1185">Reference proteome</keyword>
<evidence type="ECO:0000313" key="2">
    <source>
        <dbReference type="Proteomes" id="UP000191110"/>
    </source>
</evidence>
<proteinExistence type="predicted"/>
<protein>
    <recommendedName>
        <fullName evidence="3">Alkylmercury lyase</fullName>
    </recommendedName>
</protein>
<dbReference type="Proteomes" id="UP000191110">
    <property type="component" value="Unassembled WGS sequence"/>
</dbReference>
<accession>A0A1T2L4M5</accession>